<dbReference type="EMBL" id="JBFOLJ010000011">
    <property type="protein sequence ID" value="KAL2493662.1"/>
    <property type="molecule type" value="Genomic_DNA"/>
</dbReference>
<protein>
    <submittedName>
        <fullName evidence="2">Uncharacterized protein</fullName>
    </submittedName>
</protein>
<feature type="region of interest" description="Disordered" evidence="1">
    <location>
        <begin position="1"/>
        <end position="29"/>
    </location>
</feature>
<keyword evidence="3" id="KW-1185">Reference proteome</keyword>
<evidence type="ECO:0000313" key="2">
    <source>
        <dbReference type="EMBL" id="KAL2493662.1"/>
    </source>
</evidence>
<gene>
    <name evidence="2" type="ORF">Fot_37419</name>
</gene>
<feature type="compositionally biased region" description="Polar residues" evidence="1">
    <location>
        <begin position="8"/>
        <end position="17"/>
    </location>
</feature>
<evidence type="ECO:0000256" key="1">
    <source>
        <dbReference type="SAM" id="MobiDB-lite"/>
    </source>
</evidence>
<sequence length="109" mass="12045">MKYDKKGTLSSRKSYPTSMKRGFPCQGGPTKSYEGGPIYIMSYPISIEKGFPCQGGPIPSGPTQLSRWKSYRTSTKRALSSKSALLFFLLLLPGLGKTLTEELIQPHIQ</sequence>
<dbReference type="Proteomes" id="UP001604277">
    <property type="component" value="Unassembled WGS sequence"/>
</dbReference>
<reference evidence="3" key="1">
    <citation type="submission" date="2024-07" db="EMBL/GenBank/DDBJ databases">
        <title>Two chromosome-level genome assemblies of Korean endemic species Abeliophyllum distichum and Forsythia ovata (Oleaceae).</title>
        <authorList>
            <person name="Jang H."/>
        </authorList>
    </citation>
    <scope>NUCLEOTIDE SEQUENCE [LARGE SCALE GENOMIC DNA]</scope>
</reference>
<comment type="caution">
    <text evidence="2">The sequence shown here is derived from an EMBL/GenBank/DDBJ whole genome shotgun (WGS) entry which is preliminary data.</text>
</comment>
<dbReference type="AlphaFoldDB" id="A0ABD1RYY3"/>
<organism evidence="2 3">
    <name type="scientific">Forsythia ovata</name>
    <dbReference type="NCBI Taxonomy" id="205694"/>
    <lineage>
        <taxon>Eukaryota</taxon>
        <taxon>Viridiplantae</taxon>
        <taxon>Streptophyta</taxon>
        <taxon>Embryophyta</taxon>
        <taxon>Tracheophyta</taxon>
        <taxon>Spermatophyta</taxon>
        <taxon>Magnoliopsida</taxon>
        <taxon>eudicotyledons</taxon>
        <taxon>Gunneridae</taxon>
        <taxon>Pentapetalae</taxon>
        <taxon>asterids</taxon>
        <taxon>lamiids</taxon>
        <taxon>Lamiales</taxon>
        <taxon>Oleaceae</taxon>
        <taxon>Forsythieae</taxon>
        <taxon>Forsythia</taxon>
    </lineage>
</organism>
<proteinExistence type="predicted"/>
<accession>A0ABD1RYY3</accession>
<name>A0ABD1RYY3_9LAMI</name>
<evidence type="ECO:0000313" key="3">
    <source>
        <dbReference type="Proteomes" id="UP001604277"/>
    </source>
</evidence>